<evidence type="ECO:0000259" key="2">
    <source>
        <dbReference type="SMART" id="SM00382"/>
    </source>
</evidence>
<feature type="domain" description="AAA+ ATPase" evidence="2">
    <location>
        <begin position="417"/>
        <end position="557"/>
    </location>
</feature>
<dbReference type="InterPro" id="IPR003593">
    <property type="entry name" value="AAA+_ATPase"/>
</dbReference>
<feature type="compositionally biased region" description="Low complexity" evidence="1">
    <location>
        <begin position="9"/>
        <end position="47"/>
    </location>
</feature>
<dbReference type="InterPro" id="IPR003959">
    <property type="entry name" value="ATPase_AAA_core"/>
</dbReference>
<dbReference type="InterPro" id="IPR050304">
    <property type="entry name" value="MT-severing_AAA_ATPase"/>
</dbReference>
<dbReference type="InterPro" id="IPR041569">
    <property type="entry name" value="AAA_lid_3"/>
</dbReference>
<evidence type="ECO:0000313" key="4">
    <source>
        <dbReference type="Proteomes" id="UP001165060"/>
    </source>
</evidence>
<feature type="region of interest" description="Disordered" evidence="1">
    <location>
        <begin position="1"/>
        <end position="86"/>
    </location>
</feature>
<dbReference type="Proteomes" id="UP001165060">
    <property type="component" value="Unassembled WGS sequence"/>
</dbReference>
<dbReference type="PANTHER" id="PTHR23074:SF19">
    <property type="entry name" value="KATANIN P60 ATPASE-CONTAINING SUBUNIT A1"/>
    <property type="match status" value="1"/>
</dbReference>
<gene>
    <name evidence="3" type="ORF">TeGR_g45</name>
</gene>
<sequence>MSLSNIGNSAPPASPARSSSFTASISSIPSGSSSGSGPSSSRASPFRKASLQREGIGAATGGPAFLDSRRGGGKPPPKPVSVDFSRRDISRVKAEVERRGSFTLNRSGRGLGGGLGGGGLMSKYGVAAAPPAPPPPESEKPEWATVTSASSGTLRRQGLHTSLSAASPTSKFVSVFRPDAAPQTAARAILSCKIKSPKPEPVYVVFDVQDVNSYFCLTVDSNAGGSYTLVRHSPQGSKKLLSAAAAPPLRPNLFVSVSISLSAAPNRGGGSNLSVFCNDVCLLSDVRVAPLSERAGGGSGFGVMCRGGAAVIKDWGVSYLEKGGGGAAVVCKMKCAVDPSPEEVVRRAEEQEVENEYQGLAVEDRKFVPMILSDVVEADRGVSFESVVGCEGAKRLLEEAVILPLVVPQLFVGIRRPWKGVLLYGPPGTGKTMLARAVAGQTGNTFFNCATATLVSKFRGESEKIVKCLFWLARKRAPSVVFLDEVDSLVGSRGGDGEHEASRRFKTELLVQVDGVEGGGGGDGGGVMVLAATNNPWDLDDAMVRRLEKRIFIGLPDESTRMDMFLGHMGKMNCGEEAYKFVKNFARSTEGYSGADIAQVCGEASTERMRKVLGSVKDVKELLRMKREAGEGFMREEGNVVGVDDFVAALGSTKNTVKDERKFVEWDDKYGSR</sequence>
<dbReference type="Gene3D" id="3.40.50.300">
    <property type="entry name" value="P-loop containing nucleotide triphosphate hydrolases"/>
    <property type="match status" value="1"/>
</dbReference>
<dbReference type="SUPFAM" id="SSF52540">
    <property type="entry name" value="P-loop containing nucleoside triphosphate hydrolases"/>
    <property type="match status" value="1"/>
</dbReference>
<dbReference type="PANTHER" id="PTHR23074">
    <property type="entry name" value="AAA DOMAIN-CONTAINING"/>
    <property type="match status" value="1"/>
</dbReference>
<name>A0ABQ6N723_9STRA</name>
<dbReference type="EMBL" id="BRYB01001004">
    <property type="protein sequence ID" value="GMI41489.1"/>
    <property type="molecule type" value="Genomic_DNA"/>
</dbReference>
<dbReference type="InterPro" id="IPR027417">
    <property type="entry name" value="P-loop_NTPase"/>
</dbReference>
<dbReference type="SMART" id="SM00382">
    <property type="entry name" value="AAA"/>
    <property type="match status" value="1"/>
</dbReference>
<dbReference type="Pfam" id="PF17862">
    <property type="entry name" value="AAA_lid_3"/>
    <property type="match status" value="1"/>
</dbReference>
<organism evidence="3 4">
    <name type="scientific">Tetraparma gracilis</name>
    <dbReference type="NCBI Taxonomy" id="2962635"/>
    <lineage>
        <taxon>Eukaryota</taxon>
        <taxon>Sar</taxon>
        <taxon>Stramenopiles</taxon>
        <taxon>Ochrophyta</taxon>
        <taxon>Bolidophyceae</taxon>
        <taxon>Parmales</taxon>
        <taxon>Triparmaceae</taxon>
        <taxon>Tetraparma</taxon>
    </lineage>
</organism>
<evidence type="ECO:0000256" key="1">
    <source>
        <dbReference type="SAM" id="MobiDB-lite"/>
    </source>
</evidence>
<reference evidence="3 4" key="1">
    <citation type="journal article" date="2023" name="Commun. Biol.">
        <title>Genome analysis of Parmales, the sister group of diatoms, reveals the evolutionary specialization of diatoms from phago-mixotrophs to photoautotrophs.</title>
        <authorList>
            <person name="Ban H."/>
            <person name="Sato S."/>
            <person name="Yoshikawa S."/>
            <person name="Yamada K."/>
            <person name="Nakamura Y."/>
            <person name="Ichinomiya M."/>
            <person name="Sato N."/>
            <person name="Blanc-Mathieu R."/>
            <person name="Endo H."/>
            <person name="Kuwata A."/>
            <person name="Ogata H."/>
        </authorList>
    </citation>
    <scope>NUCLEOTIDE SEQUENCE [LARGE SCALE GENOMIC DNA]</scope>
</reference>
<keyword evidence="4" id="KW-1185">Reference proteome</keyword>
<proteinExistence type="predicted"/>
<dbReference type="Gene3D" id="1.10.8.60">
    <property type="match status" value="1"/>
</dbReference>
<dbReference type="Pfam" id="PF00004">
    <property type="entry name" value="AAA"/>
    <property type="match status" value="1"/>
</dbReference>
<evidence type="ECO:0000313" key="3">
    <source>
        <dbReference type="EMBL" id="GMI41489.1"/>
    </source>
</evidence>
<comment type="caution">
    <text evidence="3">The sequence shown here is derived from an EMBL/GenBank/DDBJ whole genome shotgun (WGS) entry which is preliminary data.</text>
</comment>
<accession>A0ABQ6N723</accession>
<protein>
    <recommendedName>
        <fullName evidence="2">AAA+ ATPase domain-containing protein</fullName>
    </recommendedName>
</protein>